<proteinExistence type="predicted"/>
<sequence>MFRETTSASVTFFFSSVLLTPKQNENLHSVYLFLCWDKKDYD</sequence>
<dbReference type="AlphaFoldDB" id="A0A2P2LBX8"/>
<protein>
    <submittedName>
        <fullName evidence="1">Uncharacterized protein</fullName>
    </submittedName>
</protein>
<name>A0A2P2LBX8_RHIMU</name>
<organism evidence="1">
    <name type="scientific">Rhizophora mucronata</name>
    <name type="common">Asiatic mangrove</name>
    <dbReference type="NCBI Taxonomy" id="61149"/>
    <lineage>
        <taxon>Eukaryota</taxon>
        <taxon>Viridiplantae</taxon>
        <taxon>Streptophyta</taxon>
        <taxon>Embryophyta</taxon>
        <taxon>Tracheophyta</taxon>
        <taxon>Spermatophyta</taxon>
        <taxon>Magnoliopsida</taxon>
        <taxon>eudicotyledons</taxon>
        <taxon>Gunneridae</taxon>
        <taxon>Pentapetalae</taxon>
        <taxon>rosids</taxon>
        <taxon>fabids</taxon>
        <taxon>Malpighiales</taxon>
        <taxon>Rhizophoraceae</taxon>
        <taxon>Rhizophora</taxon>
    </lineage>
</organism>
<dbReference type="EMBL" id="GGEC01034987">
    <property type="protein sequence ID" value="MBX15471.1"/>
    <property type="molecule type" value="Transcribed_RNA"/>
</dbReference>
<evidence type="ECO:0000313" key="1">
    <source>
        <dbReference type="EMBL" id="MBX15471.1"/>
    </source>
</evidence>
<reference evidence="1" key="1">
    <citation type="submission" date="2018-02" db="EMBL/GenBank/DDBJ databases">
        <title>Rhizophora mucronata_Transcriptome.</title>
        <authorList>
            <person name="Meera S.P."/>
            <person name="Sreeshan A."/>
            <person name="Augustine A."/>
        </authorList>
    </citation>
    <scope>NUCLEOTIDE SEQUENCE</scope>
    <source>
        <tissue evidence="1">Leaf</tissue>
    </source>
</reference>
<accession>A0A2P2LBX8</accession>